<keyword evidence="2" id="KW-1185">Reference proteome</keyword>
<proteinExistence type="predicted"/>
<dbReference type="OrthoDB" id="5100247at2759"/>
<accession>A0A9P5DUG0</accession>
<name>A0A9P5DUG0_9HYPO</name>
<reference evidence="1" key="1">
    <citation type="journal article" date="2017" name="Mycologia">
        <title>Fusarium algeriense, sp. nov., a novel toxigenic crown rot pathogen of durum wheat from Algeria is nested in the Fusarium burgessii species complex.</title>
        <authorList>
            <person name="Laraba I."/>
            <person name="Keddad A."/>
            <person name="Boureghda H."/>
            <person name="Abdallah N."/>
            <person name="Vaughan M.M."/>
            <person name="Proctor R.H."/>
            <person name="Busman M."/>
            <person name="O'Donnell K."/>
        </authorList>
    </citation>
    <scope>NUCLEOTIDE SEQUENCE</scope>
    <source>
        <strain evidence="1">NRRL 25174</strain>
    </source>
</reference>
<comment type="caution">
    <text evidence="1">The sequence shown here is derived from an EMBL/GenBank/DDBJ whole genome shotgun (WGS) entry which is preliminary data.</text>
</comment>
<evidence type="ECO:0000313" key="1">
    <source>
        <dbReference type="EMBL" id="KAF4334798.1"/>
    </source>
</evidence>
<protein>
    <submittedName>
        <fullName evidence="1">Uncharacterized protein</fullName>
    </submittedName>
</protein>
<dbReference type="AlphaFoldDB" id="A0A9P5DUG0"/>
<gene>
    <name evidence="1" type="ORF">FBEOM_11365</name>
</gene>
<organism evidence="1 2">
    <name type="scientific">Fusarium beomiforme</name>
    <dbReference type="NCBI Taxonomy" id="44412"/>
    <lineage>
        <taxon>Eukaryota</taxon>
        <taxon>Fungi</taxon>
        <taxon>Dikarya</taxon>
        <taxon>Ascomycota</taxon>
        <taxon>Pezizomycotina</taxon>
        <taxon>Sordariomycetes</taxon>
        <taxon>Hypocreomycetidae</taxon>
        <taxon>Hypocreales</taxon>
        <taxon>Nectriaceae</taxon>
        <taxon>Fusarium</taxon>
        <taxon>Fusarium burgessii species complex</taxon>
    </lineage>
</organism>
<dbReference type="EMBL" id="PVQB02000641">
    <property type="protein sequence ID" value="KAF4334798.1"/>
    <property type="molecule type" value="Genomic_DNA"/>
</dbReference>
<evidence type="ECO:0000313" key="2">
    <source>
        <dbReference type="Proteomes" id="UP000730481"/>
    </source>
</evidence>
<sequence length="149" mass="16631">MTLTKIPGIPASEMNDPGVMHPIEELFLDISILEVLTQTMVTFIEPWKTMYIDSIREKRYGDAIWARYCIEGGVENGVIIGQGPNPDVTVLDSIKEDAIEAKMSEPGLYAKALELYGKTSSEDGHPEVIKIIFDTDDMEHGDSKPEEEE</sequence>
<dbReference type="Proteomes" id="UP000730481">
    <property type="component" value="Unassembled WGS sequence"/>
</dbReference>
<reference evidence="1" key="2">
    <citation type="submission" date="2020-02" db="EMBL/GenBank/DDBJ databases">
        <title>Identification and distribution of gene clusters putatively required for synthesis of sphingolipid metabolism inhibitors in phylogenetically diverse species of the filamentous fungus Fusarium.</title>
        <authorList>
            <person name="Kim H.-S."/>
            <person name="Busman M."/>
            <person name="Brown D.W."/>
            <person name="Divon H."/>
            <person name="Uhlig S."/>
            <person name="Proctor R.H."/>
        </authorList>
    </citation>
    <scope>NUCLEOTIDE SEQUENCE</scope>
    <source>
        <strain evidence="1">NRRL 25174</strain>
    </source>
</reference>